<dbReference type="GO" id="GO:0005524">
    <property type="term" value="F:ATP binding"/>
    <property type="evidence" value="ECO:0007669"/>
    <property type="project" value="UniProtKB-KW"/>
</dbReference>
<dbReference type="InterPro" id="IPR036890">
    <property type="entry name" value="HATPase_C_sf"/>
</dbReference>
<reference evidence="11 12" key="1">
    <citation type="submission" date="2021-05" db="EMBL/GenBank/DDBJ databases">
        <title>Comparative genomic studies on the polysaccharide-degrading batcterial strains of the Flammeovirga genus.</title>
        <authorList>
            <person name="Zewei F."/>
            <person name="Zheng Z."/>
            <person name="Yu L."/>
            <person name="Ruyue G."/>
            <person name="Yanhong M."/>
            <person name="Yuanyuan C."/>
            <person name="Jingyan G."/>
            <person name="Wenjun H."/>
        </authorList>
    </citation>
    <scope>NUCLEOTIDE SEQUENCE [LARGE SCALE GENOMIC DNA]</scope>
    <source>
        <strain evidence="11 12">NBRC:100898</strain>
    </source>
</reference>
<dbReference type="Gene3D" id="6.10.340.10">
    <property type="match status" value="1"/>
</dbReference>
<dbReference type="SMART" id="SM00387">
    <property type="entry name" value="HATPase_c"/>
    <property type="match status" value="1"/>
</dbReference>
<evidence type="ECO:0000256" key="4">
    <source>
        <dbReference type="ARBA" id="ARBA00022679"/>
    </source>
</evidence>
<gene>
    <name evidence="11" type="ORF">KMW28_07420</name>
</gene>
<dbReference type="InterPro" id="IPR036097">
    <property type="entry name" value="HisK_dim/P_sf"/>
</dbReference>
<dbReference type="GO" id="GO:0000155">
    <property type="term" value="F:phosphorelay sensor kinase activity"/>
    <property type="evidence" value="ECO:0007669"/>
    <property type="project" value="InterPro"/>
</dbReference>
<dbReference type="PRINTS" id="PR00344">
    <property type="entry name" value="BCTRLSENSOR"/>
</dbReference>
<keyword evidence="7 11" id="KW-0067">ATP-binding</keyword>
<comment type="catalytic activity">
    <reaction evidence="1">
        <text>ATP + protein L-histidine = ADP + protein N-phospho-L-histidine.</text>
        <dbReference type="EC" id="2.7.13.3"/>
    </reaction>
</comment>
<keyword evidence="9" id="KW-0812">Transmembrane</keyword>
<evidence type="ECO:0000256" key="8">
    <source>
        <dbReference type="ARBA" id="ARBA00023012"/>
    </source>
</evidence>
<keyword evidence="9" id="KW-0472">Membrane</keyword>
<dbReference type="CDD" id="cd00082">
    <property type="entry name" value="HisKA"/>
    <property type="match status" value="1"/>
</dbReference>
<feature type="domain" description="Histidine kinase" evidence="10">
    <location>
        <begin position="382"/>
        <end position="602"/>
    </location>
</feature>
<keyword evidence="5" id="KW-0547">Nucleotide-binding</keyword>
<feature type="transmembrane region" description="Helical" evidence="9">
    <location>
        <begin position="272"/>
        <end position="290"/>
    </location>
</feature>
<dbReference type="Pfam" id="PF00512">
    <property type="entry name" value="HisKA"/>
    <property type="match status" value="1"/>
</dbReference>
<dbReference type="PROSITE" id="PS50109">
    <property type="entry name" value="HIS_KIN"/>
    <property type="match status" value="1"/>
</dbReference>
<organism evidence="11 12">
    <name type="scientific">Flammeovirga yaeyamensis</name>
    <dbReference type="NCBI Taxonomy" id="367791"/>
    <lineage>
        <taxon>Bacteria</taxon>
        <taxon>Pseudomonadati</taxon>
        <taxon>Bacteroidota</taxon>
        <taxon>Cytophagia</taxon>
        <taxon>Cytophagales</taxon>
        <taxon>Flammeovirgaceae</taxon>
        <taxon>Flammeovirga</taxon>
    </lineage>
</organism>
<dbReference type="Gene3D" id="1.10.287.130">
    <property type="match status" value="1"/>
</dbReference>
<dbReference type="EC" id="2.7.13.3" evidence="2"/>
<dbReference type="GO" id="GO:0007234">
    <property type="term" value="P:osmosensory signaling via phosphorelay pathway"/>
    <property type="evidence" value="ECO:0007669"/>
    <property type="project" value="TreeGrafter"/>
</dbReference>
<dbReference type="EMBL" id="CP076132">
    <property type="protein sequence ID" value="QWG03405.1"/>
    <property type="molecule type" value="Genomic_DNA"/>
</dbReference>
<evidence type="ECO:0000259" key="10">
    <source>
        <dbReference type="PROSITE" id="PS50109"/>
    </source>
</evidence>
<dbReference type="SUPFAM" id="SSF47384">
    <property type="entry name" value="Homodimeric domain of signal transducing histidine kinase"/>
    <property type="match status" value="1"/>
</dbReference>
<dbReference type="InterPro" id="IPR004358">
    <property type="entry name" value="Sig_transdc_His_kin-like_C"/>
</dbReference>
<evidence type="ECO:0000256" key="1">
    <source>
        <dbReference type="ARBA" id="ARBA00000085"/>
    </source>
</evidence>
<accession>A0AAX1N7C2</accession>
<dbReference type="PANTHER" id="PTHR42878:SF7">
    <property type="entry name" value="SENSOR HISTIDINE KINASE GLRK"/>
    <property type="match status" value="1"/>
</dbReference>
<keyword evidence="8" id="KW-0902">Two-component regulatory system</keyword>
<dbReference type="InterPro" id="IPR003594">
    <property type="entry name" value="HATPase_dom"/>
</dbReference>
<proteinExistence type="predicted"/>
<dbReference type="SUPFAM" id="SSF55874">
    <property type="entry name" value="ATPase domain of HSP90 chaperone/DNA topoisomerase II/histidine kinase"/>
    <property type="match status" value="1"/>
</dbReference>
<dbReference type="PANTHER" id="PTHR42878">
    <property type="entry name" value="TWO-COMPONENT HISTIDINE KINASE"/>
    <property type="match status" value="1"/>
</dbReference>
<protein>
    <recommendedName>
        <fullName evidence="2">histidine kinase</fullName>
        <ecNumber evidence="2">2.7.13.3</ecNumber>
    </recommendedName>
</protein>
<evidence type="ECO:0000256" key="6">
    <source>
        <dbReference type="ARBA" id="ARBA00022777"/>
    </source>
</evidence>
<name>A0AAX1N7C2_9BACT</name>
<dbReference type="GO" id="GO:0030295">
    <property type="term" value="F:protein kinase activator activity"/>
    <property type="evidence" value="ECO:0007669"/>
    <property type="project" value="TreeGrafter"/>
</dbReference>
<sequence>MLNGSLRSRILTAFISFAILFACISFITYKYINRSENLDQVKAWLLTMEVSVLDLIKQDAADLFNDSAMPFKNNQETEIFLENRKNKVELVSASIDKLLSNDKVEEWKINDNLLFVDSLIDEYNSIFYELINAKRTLGSESTGLYKEFLDNGNQLLGLKGSVNISYYNRMQHLAVKYFLDPKTSYVLEINKIAGELKSRIDGTQDKAFAQQVDNYLIVFNEIVLIQYRIGQNRKDGLIGKLHNKSDYIESEFDSLSTDVSNRFVQLMWKIKLSYALVSLIAVLFTMVVGYNTALKVSTPITVLEGRTRKVIEDGYVQTEKNIDFKSLRKPTSEVASLANSFQEMYDMIQNQFKELEAGNHQLKKSEKQLMESNKMKDQFFSIISHDLKGPINTQIGFLKLMMERSNAFTPEEITILSKDMYFSMKNIMDLMENLLSWSRSASNSLKIDKKVNSINKVLNKNYELYSSTAKKKNIQLELLAEENLFSVFDFNSIDCVVRNLISNAMKFTSDDGTGVIRIEASKVKDEVKIVISDNGVGMSKENLDKLMNPEVQYSTKGTSKEKGVGLGMLLVQDFVMRNNGRLVVESMEGKGTQCILRLSFQPEYVEMQTPELA</sequence>
<keyword evidence="6" id="KW-0418">Kinase</keyword>
<evidence type="ECO:0000256" key="2">
    <source>
        <dbReference type="ARBA" id="ARBA00012438"/>
    </source>
</evidence>
<dbReference type="AlphaFoldDB" id="A0AAX1N7C2"/>
<evidence type="ECO:0000313" key="11">
    <source>
        <dbReference type="EMBL" id="QWG03405.1"/>
    </source>
</evidence>
<dbReference type="Gene3D" id="3.30.565.10">
    <property type="entry name" value="Histidine kinase-like ATPase, C-terminal domain"/>
    <property type="match status" value="1"/>
</dbReference>
<dbReference type="PROSITE" id="PS51257">
    <property type="entry name" value="PROKAR_LIPOPROTEIN"/>
    <property type="match status" value="1"/>
</dbReference>
<evidence type="ECO:0000313" key="12">
    <source>
        <dbReference type="Proteomes" id="UP000678679"/>
    </source>
</evidence>
<dbReference type="GO" id="GO:0000156">
    <property type="term" value="F:phosphorelay response regulator activity"/>
    <property type="evidence" value="ECO:0007669"/>
    <property type="project" value="TreeGrafter"/>
</dbReference>
<keyword evidence="12" id="KW-1185">Reference proteome</keyword>
<feature type="transmembrane region" description="Helical" evidence="9">
    <location>
        <begin position="12"/>
        <end position="32"/>
    </location>
</feature>
<dbReference type="RefSeq" id="WP_169663950.1">
    <property type="nucleotide sequence ID" value="NZ_CP076132.1"/>
</dbReference>
<dbReference type="KEGG" id="fya:KMW28_07420"/>
<dbReference type="InterPro" id="IPR003661">
    <property type="entry name" value="HisK_dim/P_dom"/>
</dbReference>
<dbReference type="Proteomes" id="UP000678679">
    <property type="component" value="Chromosome 1"/>
</dbReference>
<dbReference type="InterPro" id="IPR005467">
    <property type="entry name" value="His_kinase_dom"/>
</dbReference>
<evidence type="ECO:0000256" key="5">
    <source>
        <dbReference type="ARBA" id="ARBA00022741"/>
    </source>
</evidence>
<keyword evidence="3" id="KW-0597">Phosphoprotein</keyword>
<evidence type="ECO:0000256" key="9">
    <source>
        <dbReference type="SAM" id="Phobius"/>
    </source>
</evidence>
<dbReference type="SMART" id="SM00388">
    <property type="entry name" value="HisKA"/>
    <property type="match status" value="1"/>
</dbReference>
<evidence type="ECO:0000256" key="7">
    <source>
        <dbReference type="ARBA" id="ARBA00022840"/>
    </source>
</evidence>
<dbReference type="Pfam" id="PF02518">
    <property type="entry name" value="HATPase_c"/>
    <property type="match status" value="1"/>
</dbReference>
<evidence type="ECO:0000256" key="3">
    <source>
        <dbReference type="ARBA" id="ARBA00022553"/>
    </source>
</evidence>
<dbReference type="InterPro" id="IPR050351">
    <property type="entry name" value="BphY/WalK/GraS-like"/>
</dbReference>
<keyword evidence="4" id="KW-0808">Transferase</keyword>
<keyword evidence="9" id="KW-1133">Transmembrane helix</keyword>